<dbReference type="InterPro" id="IPR036291">
    <property type="entry name" value="NAD(P)-bd_dom_sf"/>
</dbReference>
<dbReference type="InterPro" id="IPR028939">
    <property type="entry name" value="P5C_Rdtase_cat_N"/>
</dbReference>
<protein>
    <submittedName>
        <fullName evidence="3">Oxidoreductase</fullName>
    </submittedName>
</protein>
<keyword evidence="1" id="KW-0560">Oxidoreductase</keyword>
<evidence type="ECO:0000256" key="1">
    <source>
        <dbReference type="ARBA" id="ARBA00023002"/>
    </source>
</evidence>
<dbReference type="KEGG" id="nbe:Back2_07060"/>
<dbReference type="Pfam" id="PF03807">
    <property type="entry name" value="F420_oxidored"/>
    <property type="match status" value="1"/>
</dbReference>
<dbReference type="Proteomes" id="UP000271573">
    <property type="component" value="Chromosome"/>
</dbReference>
<feature type="domain" description="Pyrroline-5-carboxylate reductase catalytic N-terminal" evidence="2">
    <location>
        <begin position="2"/>
        <end position="100"/>
    </location>
</feature>
<reference evidence="3 4" key="1">
    <citation type="submission" date="2018-11" db="EMBL/GenBank/DDBJ databases">
        <title>Complete genome sequence of Nocardioides baekrokdamisoli strain KCTC 39748.</title>
        <authorList>
            <person name="Kang S.W."/>
            <person name="Lee K.C."/>
            <person name="Kim K.K."/>
            <person name="Kim J.S."/>
            <person name="Kim D.S."/>
            <person name="Ko S.H."/>
            <person name="Yang S.H."/>
            <person name="Shin Y.K."/>
            <person name="Lee J.S."/>
        </authorList>
    </citation>
    <scope>NUCLEOTIDE SEQUENCE [LARGE SCALE GENOMIC DNA]</scope>
    <source>
        <strain evidence="3 4">KCTC 39748</strain>
    </source>
</reference>
<proteinExistence type="predicted"/>
<accession>A0A3G9J0C0</accession>
<dbReference type="InterPro" id="IPR051267">
    <property type="entry name" value="STEAP_metalloreductase"/>
</dbReference>
<dbReference type="Gene3D" id="3.40.50.720">
    <property type="entry name" value="NAD(P)-binding Rossmann-like Domain"/>
    <property type="match status" value="1"/>
</dbReference>
<dbReference type="EMBL" id="AP019307">
    <property type="protein sequence ID" value="BBH16419.1"/>
    <property type="molecule type" value="Genomic_DNA"/>
</dbReference>
<dbReference type="PANTHER" id="PTHR14239">
    <property type="entry name" value="DUDULIN-RELATED"/>
    <property type="match status" value="1"/>
</dbReference>
<dbReference type="RefSeq" id="WP_125566805.1">
    <property type="nucleotide sequence ID" value="NZ_AP019307.1"/>
</dbReference>
<keyword evidence="4" id="KW-1185">Reference proteome</keyword>
<gene>
    <name evidence="3" type="ORF">Back2_07060</name>
</gene>
<dbReference type="OrthoDB" id="3194817at2"/>
<evidence type="ECO:0000259" key="2">
    <source>
        <dbReference type="Pfam" id="PF03807"/>
    </source>
</evidence>
<name>A0A3G9J0C0_9ACTN</name>
<organism evidence="3 4">
    <name type="scientific">Nocardioides baekrokdamisoli</name>
    <dbReference type="NCBI Taxonomy" id="1804624"/>
    <lineage>
        <taxon>Bacteria</taxon>
        <taxon>Bacillati</taxon>
        <taxon>Actinomycetota</taxon>
        <taxon>Actinomycetes</taxon>
        <taxon>Propionibacteriales</taxon>
        <taxon>Nocardioidaceae</taxon>
        <taxon>Nocardioides</taxon>
    </lineage>
</organism>
<evidence type="ECO:0000313" key="3">
    <source>
        <dbReference type="EMBL" id="BBH16419.1"/>
    </source>
</evidence>
<evidence type="ECO:0000313" key="4">
    <source>
        <dbReference type="Proteomes" id="UP000271573"/>
    </source>
</evidence>
<dbReference type="AlphaFoldDB" id="A0A3G9J0C0"/>
<dbReference type="GO" id="GO:0016491">
    <property type="term" value="F:oxidoreductase activity"/>
    <property type="evidence" value="ECO:0007669"/>
    <property type="project" value="UniProtKB-KW"/>
</dbReference>
<sequence>MRIAILGTGMVGRGLAARFADLGHSVTVGTRDPERSTTGDGEYALWLAGEPTIDTRTFAEAAAAGEVVVNATNGHVSLDVLHLAGAENLAGKVLIDLANPIEFGPEGLTLFVKDTDSLAEQIQRAFPDARVVKTLNTMNVSMMVNPGQLAEETSVFVSGNDEAAKATTTRLLNELGHDDVIDLGDITTARGTEMWLTLWIRLMQSLGTATFNLKIVR</sequence>
<dbReference type="SUPFAM" id="SSF51735">
    <property type="entry name" value="NAD(P)-binding Rossmann-fold domains"/>
    <property type="match status" value="1"/>
</dbReference>